<evidence type="ECO:0000313" key="2">
    <source>
        <dbReference type="Proteomes" id="UP001497382"/>
    </source>
</evidence>
<protein>
    <submittedName>
        <fullName evidence="1">Uncharacterized protein</fullName>
    </submittedName>
</protein>
<proteinExistence type="predicted"/>
<dbReference type="Proteomes" id="UP001497382">
    <property type="component" value="Unassembled WGS sequence"/>
</dbReference>
<gene>
    <name evidence="1" type="ORF">LARSCL_LOCUS13712</name>
</gene>
<organism evidence="1 2">
    <name type="scientific">Larinioides sclopetarius</name>
    <dbReference type="NCBI Taxonomy" id="280406"/>
    <lineage>
        <taxon>Eukaryota</taxon>
        <taxon>Metazoa</taxon>
        <taxon>Ecdysozoa</taxon>
        <taxon>Arthropoda</taxon>
        <taxon>Chelicerata</taxon>
        <taxon>Arachnida</taxon>
        <taxon>Araneae</taxon>
        <taxon>Araneomorphae</taxon>
        <taxon>Entelegynae</taxon>
        <taxon>Araneoidea</taxon>
        <taxon>Araneidae</taxon>
        <taxon>Larinioides</taxon>
    </lineage>
</organism>
<reference evidence="1 2" key="1">
    <citation type="submission" date="2024-04" db="EMBL/GenBank/DDBJ databases">
        <authorList>
            <person name="Rising A."/>
            <person name="Reimegard J."/>
            <person name="Sonavane S."/>
            <person name="Akerstrom W."/>
            <person name="Nylinder S."/>
            <person name="Hedman E."/>
            <person name="Kallberg Y."/>
        </authorList>
    </citation>
    <scope>NUCLEOTIDE SEQUENCE [LARGE SCALE GENOMIC DNA]</scope>
</reference>
<comment type="caution">
    <text evidence="1">The sequence shown here is derived from an EMBL/GenBank/DDBJ whole genome shotgun (WGS) entry which is preliminary data.</text>
</comment>
<name>A0AAV2ARL9_9ARAC</name>
<accession>A0AAV2ARL9</accession>
<dbReference type="EMBL" id="CAXIEN010000190">
    <property type="protein sequence ID" value="CAL1285438.1"/>
    <property type="molecule type" value="Genomic_DNA"/>
</dbReference>
<sequence>MQDHMLHIVFEPSSIYKVFDCCPGLHSLQICHPLETSGNGLLRDWFATPLQLIQLMMCDIDLKQHGMICPFLSSKPSLTLCLNGRNPNYSSIPCHSAQYRFNRRRINDVRCRHLHVAELEGRPTAASGEHDVEVPPAPHQLAQEDVATGLLLQERQESHLPGDDHSQPLHMALQRQDHSLHGQELTTCSKKVYTLNTIPKLSHDPHRAQKRHVTAYVTAPVKSLRTDLRAVLCHEVRSLPPRYTDMFLENGEL</sequence>
<evidence type="ECO:0000313" key="1">
    <source>
        <dbReference type="EMBL" id="CAL1285438.1"/>
    </source>
</evidence>
<dbReference type="AlphaFoldDB" id="A0AAV2ARL9"/>
<keyword evidence="2" id="KW-1185">Reference proteome</keyword>